<protein>
    <submittedName>
        <fullName evidence="1">PHD finger protein 8</fullName>
    </submittedName>
</protein>
<accession>A0ABV0W9V1</accession>
<keyword evidence="2" id="KW-1185">Reference proteome</keyword>
<feature type="non-terminal residue" evidence="1">
    <location>
        <position position="1"/>
    </location>
</feature>
<dbReference type="EMBL" id="JAHRIM010033672">
    <property type="protein sequence ID" value="MEQ2265737.1"/>
    <property type="molecule type" value="Genomic_DNA"/>
</dbReference>
<sequence length="86" mass="9640">LPRKLPRAKPCSDPNRIREPGEVDFDIEVSFFVTDTPVVIRDGPAGVFHDIMPLSKNTTVSQELQKCNTKSAKGHADKQQLLRLLK</sequence>
<comment type="caution">
    <text evidence="1">The sequence shown here is derived from an EMBL/GenBank/DDBJ whole genome shotgun (WGS) entry which is preliminary data.</text>
</comment>
<organism evidence="1 2">
    <name type="scientific">Xenotaenia resolanae</name>
    <dbReference type="NCBI Taxonomy" id="208358"/>
    <lineage>
        <taxon>Eukaryota</taxon>
        <taxon>Metazoa</taxon>
        <taxon>Chordata</taxon>
        <taxon>Craniata</taxon>
        <taxon>Vertebrata</taxon>
        <taxon>Euteleostomi</taxon>
        <taxon>Actinopterygii</taxon>
        <taxon>Neopterygii</taxon>
        <taxon>Teleostei</taxon>
        <taxon>Neoteleostei</taxon>
        <taxon>Acanthomorphata</taxon>
        <taxon>Ovalentaria</taxon>
        <taxon>Atherinomorphae</taxon>
        <taxon>Cyprinodontiformes</taxon>
        <taxon>Goodeidae</taxon>
        <taxon>Xenotaenia</taxon>
    </lineage>
</organism>
<gene>
    <name evidence="1" type="primary">PHF8</name>
    <name evidence="1" type="ORF">XENORESO_011790</name>
</gene>
<name>A0ABV0W9V1_9TELE</name>
<evidence type="ECO:0000313" key="2">
    <source>
        <dbReference type="Proteomes" id="UP001444071"/>
    </source>
</evidence>
<reference evidence="1 2" key="1">
    <citation type="submission" date="2021-06" db="EMBL/GenBank/DDBJ databases">
        <authorList>
            <person name="Palmer J.M."/>
        </authorList>
    </citation>
    <scope>NUCLEOTIDE SEQUENCE [LARGE SCALE GENOMIC DNA]</scope>
    <source>
        <strain evidence="1 2">XR_2019</strain>
        <tissue evidence="1">Muscle</tissue>
    </source>
</reference>
<evidence type="ECO:0000313" key="1">
    <source>
        <dbReference type="EMBL" id="MEQ2265737.1"/>
    </source>
</evidence>
<proteinExistence type="predicted"/>
<dbReference type="Proteomes" id="UP001444071">
    <property type="component" value="Unassembled WGS sequence"/>
</dbReference>